<evidence type="ECO:0000256" key="4">
    <source>
        <dbReference type="ARBA" id="ARBA00022825"/>
    </source>
</evidence>
<dbReference type="InterPro" id="IPR022398">
    <property type="entry name" value="Peptidase_S8_His-AS"/>
</dbReference>
<keyword evidence="10" id="KW-1185">Reference proteome</keyword>
<comment type="similarity">
    <text evidence="1 6">Belongs to the peptidase S8 family.</text>
</comment>
<dbReference type="GO" id="GO:0004252">
    <property type="term" value="F:serine-type endopeptidase activity"/>
    <property type="evidence" value="ECO:0007669"/>
    <property type="project" value="UniProtKB-UniRule"/>
</dbReference>
<dbReference type="PROSITE" id="PS51892">
    <property type="entry name" value="SUBTILASE"/>
    <property type="match status" value="1"/>
</dbReference>
<feature type="compositionally biased region" description="Low complexity" evidence="7">
    <location>
        <begin position="166"/>
        <end position="179"/>
    </location>
</feature>
<dbReference type="InterPro" id="IPR008979">
    <property type="entry name" value="Galactose-bd-like_sf"/>
</dbReference>
<sequence>MRVLRCHARLIDGQRMPIFATLLFIHVLVLLARIAGSSSVVLRSGVVSLSKPTSYATVASAGISTNAFMAADTAGRSLYLLQYSAGTGHALGDDLTSQGGSVVSYIPDDTLLVFAKPETAKAVAERHAALMAEYAGDLKVSPEMSRFIEASRPVAQRHRSQRRRSALGITGSSSDSSGNLGSGGITEDLPDAAYDPDQLLLHAKGALQHMQTWSMHRQGQYPWQQSRRTAAAGTKLQGSGKKTHRRRRLAAKAFTAPELYAVQAHMVPGLGDEVLAAAYDTWPAALASVLGRTSDADPCWPQALDYALYEASAGWMQVYLCQEDIEEGSLWLASQPTVMWVSPMIKTALSNVYAGWTTQAGDISTARYNDVASLLSETRPYWKAGIQGENIIVGVGDTGVDVGHCYFLDDKYSPSALKALLNRSATTELYRWSLPDHRKLAQYAVAGDTSYFSDGSGGHGTHVCGSVAGAVSSGSSSGFKTDSSTGSAPLAKISMLDLSSASSGLSIPQPIDTVFLKFHYSGGARITSDSWGEVGSSGTAYDSLARGYDFFAWRNPDILSAIAASNSGANGKIPTVSSPGVAKNVMTVGASTNHPKDVTSTYDQFMVLFRYRDKNMTLQESGVWPFGGSAFSTWRTLLSGQEVRVVLATPRGACSTLDSTTTNYTSAITVIDMGDSTCSYDTRLAYAASAKAAAVLLVRPDGCFYDESLSSTISVTNITYAIVTRAYGQWITGVLADTTNTKAIMTYVSYPSVNFGTDTVAYFSSYGPLSDGRLKPDIVAPGADLMSAGSTGSLNTVTSATCSSGTISMAGTSMATPVASGHLSLMRQYLRDGFYPAGDKTAADAASFEPSGMLIKAAAIAGARSLEGGYAKSAGTVLSAPPDGYQGWGRLDLSGALPLSGLTSSNLRLQVADMGTIKQGDVIYLKGLRATGTGPILAALVWYDYPASLMATKTLVNDLDFGYIINQQAAATNRDDHVNNVERVELRNLQAGDNVTLVVTGKSIVHNINFTGADAQLPQRWAVAVVGNFIGTLRTQLNPAYVRPQRLLPFAQDATTTVQSILIGLSGSTCASIQDTSTSVLVSSSCPLSNINTFTFTEEKGSNATGGGYVYVLKDYLGRCLTQSGTSLLLATCNTSSTSQRMAFFKNPYSTSGTLYQLVPVPLLGSGSDDRQCVSRSGSTLVLVACNADDTNQGVSLYVTASLKPPAPPAPPSPAPNPLPPSPPAMPWIRFYTEWTVNGVAVADDLDIFVAWSYSGAGYYITYNRTSLRGGLYGGDNGATNHEAVSWGTQSSPPDWADYRACVKFWVTGKTYNVTLTVYMGSSIVLMQSKLLKSTSAMDWNCTTASNGYLGTFTYPPTTASPPPLSPTPVVSPPLSYLPPSPNPPPSPPPRPSTPPTPSPTPPSLSPSPRPPQPPSPPPSPPPRPNPSPPQPPSPPPSPPPRPNPYPPQPPSPPPSPPPLPSPYPPQPPSPPPSPPPHPSPFPPQPPSPPPSPPPLPSPYPPQPPSPPPSPPPRPNPYPPQPPSPPPSPPPLPSPYPPQPPSPPPSPPPIPSPYPPQPPLPPPSPPPRPNPYPPQPPSPPPSPPPRPNPSPPQPPSPPPRPNPLPMPSPRPPPPVPSPPSFPNPSPYPSPRLSPSSQSPPPSPLPLSSPPSTSPPTSAPPSPPPLASPGTSPPLSPPPRPSPPPPRTSPSPPRPPPLPPPMPSPPPPPRPSPPPPRPPPPPPPRPSPPPPPRPSPPPPKPSPPPPRPPPPPPPSPPPPPPPRPSPPPPRPSPPPPRPPPPPPPRPSPPPPPRPSPPPPRPPPPPPPRPSPPPPPRPSPPPPRPPPPPPPRPSPPPPPRPPPPSPKPSPRPPPPKLSPPSPAPRQSPPVSTTKPSPPPSLSISPPPLTSPQPLPTPALNPSPPQSPSPLPPSPKPLPPPSPVMPWLQLQTSWTFEGSDTTDADLDIFVAWTYSASNYYITYNQTSLRGGFYDGDNMDALTNSESVTWDVVSAAPDAAEYRVCVKWYVSSRGPTYNVSLAASVHGNLISTLSTLVATATGAYDWQCTSTTPGYVGSFVYPP</sequence>
<organism evidence="9 10">
    <name type="scientific">Astrephomene gubernaculifera</name>
    <dbReference type="NCBI Taxonomy" id="47775"/>
    <lineage>
        <taxon>Eukaryota</taxon>
        <taxon>Viridiplantae</taxon>
        <taxon>Chlorophyta</taxon>
        <taxon>core chlorophytes</taxon>
        <taxon>Chlorophyceae</taxon>
        <taxon>CS clade</taxon>
        <taxon>Chlamydomonadales</taxon>
        <taxon>Astrephomenaceae</taxon>
        <taxon>Astrephomene</taxon>
    </lineage>
</organism>
<dbReference type="InterPro" id="IPR051048">
    <property type="entry name" value="Peptidase_S8/S53_subtilisin"/>
</dbReference>
<dbReference type="PROSITE" id="PS50231">
    <property type="entry name" value="RICIN_B_LECTIN"/>
    <property type="match status" value="1"/>
</dbReference>
<dbReference type="CDD" id="cd04842">
    <property type="entry name" value="Peptidases_S8_Kp43_protease"/>
    <property type="match status" value="1"/>
</dbReference>
<dbReference type="Pfam" id="PF00082">
    <property type="entry name" value="Peptidase_S8"/>
    <property type="match status" value="1"/>
</dbReference>
<accession>A0AAD3E3C3</accession>
<evidence type="ECO:0000313" key="10">
    <source>
        <dbReference type="Proteomes" id="UP001054857"/>
    </source>
</evidence>
<dbReference type="Gene3D" id="2.60.120.380">
    <property type="match status" value="1"/>
</dbReference>
<dbReference type="InterPro" id="IPR023828">
    <property type="entry name" value="Peptidase_S8_Ser-AS"/>
</dbReference>
<reference evidence="9 10" key="1">
    <citation type="journal article" date="2021" name="Sci. Rep.">
        <title>Genome sequencing of the multicellular alga Astrephomene provides insights into convergent evolution of germ-soma differentiation.</title>
        <authorList>
            <person name="Yamashita S."/>
            <person name="Yamamoto K."/>
            <person name="Matsuzaki R."/>
            <person name="Suzuki S."/>
            <person name="Yamaguchi H."/>
            <person name="Hirooka S."/>
            <person name="Minakuchi Y."/>
            <person name="Miyagishima S."/>
            <person name="Kawachi M."/>
            <person name="Toyoda A."/>
            <person name="Nozaki H."/>
        </authorList>
    </citation>
    <scope>NUCLEOTIDE SEQUENCE [LARGE SCALE GENOMIC DNA]</scope>
    <source>
        <strain evidence="9 10">NIES-4017</strain>
    </source>
</reference>
<dbReference type="GO" id="GO:0006508">
    <property type="term" value="P:proteolysis"/>
    <property type="evidence" value="ECO:0007669"/>
    <property type="project" value="UniProtKB-KW"/>
</dbReference>
<dbReference type="PANTHER" id="PTHR43399">
    <property type="entry name" value="SUBTILISIN-RELATED"/>
    <property type="match status" value="1"/>
</dbReference>
<keyword evidence="4 6" id="KW-0720">Serine protease</keyword>
<feature type="active site" description="Charge relay system" evidence="5 6">
    <location>
        <position position="459"/>
    </location>
</feature>
<feature type="compositionally biased region" description="Pro residues" evidence="7">
    <location>
        <begin position="1873"/>
        <end position="1921"/>
    </location>
</feature>
<keyword evidence="3 6" id="KW-0378">Hydrolase</keyword>
<dbReference type="Proteomes" id="UP001054857">
    <property type="component" value="Unassembled WGS sequence"/>
</dbReference>
<feature type="compositionally biased region" description="Pro residues" evidence="7">
    <location>
        <begin position="1360"/>
        <end position="1865"/>
    </location>
</feature>
<feature type="active site" description="Charge relay system" evidence="5 6">
    <location>
        <position position="813"/>
    </location>
</feature>
<dbReference type="InterPro" id="IPR036852">
    <property type="entry name" value="Peptidase_S8/S53_dom_sf"/>
</dbReference>
<name>A0AAD3E3C3_9CHLO</name>
<evidence type="ECO:0000256" key="1">
    <source>
        <dbReference type="ARBA" id="ARBA00011073"/>
    </source>
</evidence>
<feature type="region of interest" description="Disordered" evidence="7">
    <location>
        <begin position="1360"/>
        <end position="1923"/>
    </location>
</feature>
<feature type="domain" description="Peptidase S8/S53" evidence="8">
    <location>
        <begin position="388"/>
        <end position="830"/>
    </location>
</feature>
<dbReference type="PANTHER" id="PTHR43399:SF4">
    <property type="entry name" value="CELL WALL-ASSOCIATED PROTEASE"/>
    <property type="match status" value="1"/>
</dbReference>
<dbReference type="PROSITE" id="PS00137">
    <property type="entry name" value="SUBTILASE_HIS"/>
    <property type="match status" value="1"/>
</dbReference>
<dbReference type="SUPFAM" id="SSF49785">
    <property type="entry name" value="Galactose-binding domain-like"/>
    <property type="match status" value="1"/>
</dbReference>
<evidence type="ECO:0000256" key="5">
    <source>
        <dbReference type="PIRSR" id="PIRSR615500-1"/>
    </source>
</evidence>
<evidence type="ECO:0000256" key="3">
    <source>
        <dbReference type="ARBA" id="ARBA00022801"/>
    </source>
</evidence>
<feature type="region of interest" description="Disordered" evidence="7">
    <location>
        <begin position="151"/>
        <end position="188"/>
    </location>
</feature>
<feature type="compositionally biased region" description="Basic residues" evidence="7">
    <location>
        <begin position="155"/>
        <end position="165"/>
    </location>
</feature>
<evidence type="ECO:0000256" key="6">
    <source>
        <dbReference type="PROSITE-ProRule" id="PRU01240"/>
    </source>
</evidence>
<dbReference type="Gene3D" id="3.40.50.200">
    <property type="entry name" value="Peptidase S8/S53 domain"/>
    <property type="match status" value="2"/>
</dbReference>
<dbReference type="EMBL" id="BMAR01000052">
    <property type="protein sequence ID" value="GFR51593.1"/>
    <property type="molecule type" value="Genomic_DNA"/>
</dbReference>
<dbReference type="PRINTS" id="PR00723">
    <property type="entry name" value="SUBTILISIN"/>
</dbReference>
<comment type="caution">
    <text evidence="9">The sequence shown here is derived from an EMBL/GenBank/DDBJ whole genome shotgun (WGS) entry which is preliminary data.</text>
</comment>
<evidence type="ECO:0000256" key="2">
    <source>
        <dbReference type="ARBA" id="ARBA00022670"/>
    </source>
</evidence>
<evidence type="ECO:0000259" key="8">
    <source>
        <dbReference type="Pfam" id="PF00082"/>
    </source>
</evidence>
<protein>
    <recommendedName>
        <fullName evidence="8">Peptidase S8/S53 domain-containing protein</fullName>
    </recommendedName>
</protein>
<dbReference type="InterPro" id="IPR015500">
    <property type="entry name" value="Peptidase_S8_subtilisin-rel"/>
</dbReference>
<evidence type="ECO:0000256" key="7">
    <source>
        <dbReference type="SAM" id="MobiDB-lite"/>
    </source>
</evidence>
<dbReference type="InterPro" id="IPR034058">
    <property type="entry name" value="TagA/B/C/D_pept_dom"/>
</dbReference>
<dbReference type="SUPFAM" id="SSF52743">
    <property type="entry name" value="Subtilisin-like"/>
    <property type="match status" value="1"/>
</dbReference>
<keyword evidence="2 6" id="KW-0645">Protease</keyword>
<feature type="active site" description="Charge relay system" evidence="5 6">
    <location>
        <position position="397"/>
    </location>
</feature>
<evidence type="ECO:0000313" key="9">
    <source>
        <dbReference type="EMBL" id="GFR51593.1"/>
    </source>
</evidence>
<gene>
    <name evidence="9" type="ORF">Agub_g14014</name>
</gene>
<proteinExistence type="inferred from homology"/>
<dbReference type="InterPro" id="IPR000209">
    <property type="entry name" value="Peptidase_S8/S53_dom"/>
</dbReference>
<dbReference type="PROSITE" id="PS00138">
    <property type="entry name" value="SUBTILASE_SER"/>
    <property type="match status" value="1"/>
</dbReference>